<evidence type="ECO:0000313" key="10">
    <source>
        <dbReference type="Proteomes" id="UP000007110"/>
    </source>
</evidence>
<evidence type="ECO:0000256" key="4">
    <source>
        <dbReference type="ARBA" id="ARBA00023002"/>
    </source>
</evidence>
<dbReference type="Gene3D" id="3.40.309.10">
    <property type="entry name" value="Aldehyde Dehydrogenase, Chain A, domain 2"/>
    <property type="match status" value="1"/>
</dbReference>
<dbReference type="OMA" id="GQMCICT"/>
<name>A0A7M7MWZ5_STRPU</name>
<dbReference type="FunFam" id="3.40.309.10:FF:000004">
    <property type="entry name" value="Succinate-semialdehyde dehydrogenase I"/>
    <property type="match status" value="1"/>
</dbReference>
<dbReference type="CDD" id="cd07103">
    <property type="entry name" value="ALDH_F5_SSADH_GabD"/>
    <property type="match status" value="1"/>
</dbReference>
<dbReference type="GeneID" id="115919140"/>
<comment type="similarity">
    <text evidence="3 6">Belongs to the aldehyde dehydrogenase family.</text>
</comment>
<reference evidence="10" key="1">
    <citation type="submission" date="2015-02" db="EMBL/GenBank/DDBJ databases">
        <title>Genome sequencing for Strongylocentrotus purpuratus.</title>
        <authorList>
            <person name="Murali S."/>
            <person name="Liu Y."/>
            <person name="Vee V."/>
            <person name="English A."/>
            <person name="Wang M."/>
            <person name="Skinner E."/>
            <person name="Han Y."/>
            <person name="Muzny D.M."/>
            <person name="Worley K.C."/>
            <person name="Gibbs R.A."/>
        </authorList>
    </citation>
    <scope>NUCLEOTIDE SEQUENCE</scope>
</reference>
<evidence type="ECO:0000256" key="3">
    <source>
        <dbReference type="ARBA" id="ARBA00009986"/>
    </source>
</evidence>
<dbReference type="PROSITE" id="PS00687">
    <property type="entry name" value="ALDEHYDE_DEHYDR_GLU"/>
    <property type="match status" value="1"/>
</dbReference>
<evidence type="ECO:0000259" key="8">
    <source>
        <dbReference type="Pfam" id="PF00171"/>
    </source>
</evidence>
<dbReference type="Gene3D" id="3.40.605.10">
    <property type="entry name" value="Aldehyde Dehydrogenase, Chain A, domain 1"/>
    <property type="match status" value="1"/>
</dbReference>
<evidence type="ECO:0000256" key="5">
    <source>
        <dbReference type="PROSITE-ProRule" id="PRU10007"/>
    </source>
</evidence>
<evidence type="ECO:0000256" key="2">
    <source>
        <dbReference type="ARBA" id="ARBA00005176"/>
    </source>
</evidence>
<sequence length="547" mass="58717">MAQQLGRRLPGAGALLTMLVRRGYQSASNSPCLSWAVTTSASRQHAHRSLLSYKQWSKMSTSSSHGSLFHDKAFINGTWVDAKSEATFQVTNPANGSTIATVVDGNASDMEEAIKVANDTFYGPWRDTTAKERGIILRRWAELMMQNQEELAKLLTSENGKPLSEAMGEIGYAASFNEWFSEEARRSYGDVVSSPVKTKRMIFIRQPVGVAAMITPWNFPSAMITRKAAAAIAAGCTVVVKPAEDTPLSALALCELANQAGLPAGVFNVVPCSRSHAADVGRVMCESPLVAKISFTGSTQTGKILLKQSADTVKRVSMELGGNAPFIVFNSADVDAAVSGAMVCKFRGSGQTCVCANRIFVQEEVYDEFCQKMAAEVEKLVVGDGMDSKTTQGPLINVKGVDKVEHHVQDAVSHGGKVLVGGKRHALGGSFFEPTLIRDVPTDALVCKEETFGPLAAIIKFKTEAEVLAIANSTRVGLAGYFYSNNIGQIWRVAEKLEVGMVGVNEGLISTDIAAFGGVKESGMGREGSKYGMDEYQEIKYVCFGGI</sequence>
<comment type="function">
    <text evidence="1">Catalyzes one step in the degradation of the inhibitory neurotransmitter gamma-aminobutyric acid (GABA).</text>
</comment>
<protein>
    <recommendedName>
        <fullName evidence="7">Succinate-semialdehyde dehydrogenase</fullName>
        <ecNumber evidence="7">1.2.1.24</ecNumber>
    </recommendedName>
</protein>
<keyword evidence="7" id="KW-0496">Mitochondrion</keyword>
<dbReference type="RefSeq" id="XP_030827901.1">
    <property type="nucleotide sequence ID" value="XM_030972041.1"/>
</dbReference>
<reference evidence="9" key="2">
    <citation type="submission" date="2021-01" db="UniProtKB">
        <authorList>
            <consortium name="EnsemblMetazoa"/>
        </authorList>
    </citation>
    <scope>IDENTIFICATION</scope>
</reference>
<dbReference type="GO" id="GO:0004777">
    <property type="term" value="F:succinate-semialdehyde dehydrogenase (NAD+) activity"/>
    <property type="evidence" value="ECO:0000318"/>
    <property type="project" value="GO_Central"/>
</dbReference>
<dbReference type="InterPro" id="IPR016163">
    <property type="entry name" value="Ald_DH_C"/>
</dbReference>
<dbReference type="PANTHER" id="PTHR43353">
    <property type="entry name" value="SUCCINATE-SEMIALDEHYDE DEHYDROGENASE, MITOCHONDRIAL"/>
    <property type="match status" value="1"/>
</dbReference>
<proteinExistence type="inferred from homology"/>
<dbReference type="NCBIfam" id="TIGR01780">
    <property type="entry name" value="SSADH"/>
    <property type="match status" value="1"/>
</dbReference>
<dbReference type="KEGG" id="spu:115919140"/>
<dbReference type="FunFam" id="3.40.605.10:FF:000005">
    <property type="entry name" value="Succinate-semialdehyde dehydrogenase I"/>
    <property type="match status" value="1"/>
</dbReference>
<dbReference type="PANTHER" id="PTHR43353:SF5">
    <property type="entry name" value="SUCCINATE-SEMIALDEHYDE DEHYDROGENASE, MITOCHONDRIAL"/>
    <property type="match status" value="1"/>
</dbReference>
<keyword evidence="7" id="KW-0520">NAD</keyword>
<keyword evidence="10" id="KW-1185">Reference proteome</keyword>
<dbReference type="InterPro" id="IPR029510">
    <property type="entry name" value="Ald_DH_CS_GLU"/>
</dbReference>
<dbReference type="Proteomes" id="UP000007110">
    <property type="component" value="Unassembled WGS sequence"/>
</dbReference>
<dbReference type="SUPFAM" id="SSF53720">
    <property type="entry name" value="ALDH-like"/>
    <property type="match status" value="1"/>
</dbReference>
<dbReference type="InterPro" id="IPR016162">
    <property type="entry name" value="Ald_DH_N"/>
</dbReference>
<dbReference type="GO" id="GO:0009450">
    <property type="term" value="P:gamma-aminobutyric acid catabolic process"/>
    <property type="evidence" value="ECO:0000318"/>
    <property type="project" value="GO_Central"/>
</dbReference>
<dbReference type="EC" id="1.2.1.24" evidence="7"/>
<dbReference type="InterPro" id="IPR010102">
    <property type="entry name" value="Succ_semiAld_DH"/>
</dbReference>
<comment type="pathway">
    <text evidence="2 7">Amino-acid degradation; 4-aminobutanoate degradation.</text>
</comment>
<dbReference type="InterPro" id="IPR050740">
    <property type="entry name" value="Aldehyde_DH_Superfamily"/>
</dbReference>
<dbReference type="OrthoDB" id="310895at2759"/>
<organism evidence="9 10">
    <name type="scientific">Strongylocentrotus purpuratus</name>
    <name type="common">Purple sea urchin</name>
    <dbReference type="NCBI Taxonomy" id="7668"/>
    <lineage>
        <taxon>Eukaryota</taxon>
        <taxon>Metazoa</taxon>
        <taxon>Echinodermata</taxon>
        <taxon>Eleutherozoa</taxon>
        <taxon>Echinozoa</taxon>
        <taxon>Echinoidea</taxon>
        <taxon>Euechinoidea</taxon>
        <taxon>Echinacea</taxon>
        <taxon>Camarodonta</taxon>
        <taxon>Echinidea</taxon>
        <taxon>Strongylocentrotidae</taxon>
        <taxon>Strongylocentrotus</taxon>
    </lineage>
</organism>
<dbReference type="GO" id="GO:0005739">
    <property type="term" value="C:mitochondrion"/>
    <property type="evidence" value="ECO:0000318"/>
    <property type="project" value="GO_Central"/>
</dbReference>
<evidence type="ECO:0000256" key="6">
    <source>
        <dbReference type="RuleBase" id="RU003345"/>
    </source>
</evidence>
<dbReference type="UniPathway" id="UPA00733"/>
<dbReference type="FunCoup" id="A0A7M7MWZ5">
    <property type="interactions" value="837"/>
</dbReference>
<dbReference type="EnsemblMetazoa" id="XM_030972041">
    <property type="protein sequence ID" value="XP_030827901"/>
    <property type="gene ID" value="LOC115919140"/>
</dbReference>
<dbReference type="InParanoid" id="A0A7M7MWZ5"/>
<comment type="catalytic activity">
    <reaction evidence="7">
        <text>succinate semialdehyde + NAD(+) + H2O = succinate + NADH + 2 H(+)</text>
        <dbReference type="Rhea" id="RHEA:13217"/>
        <dbReference type="ChEBI" id="CHEBI:15377"/>
        <dbReference type="ChEBI" id="CHEBI:15378"/>
        <dbReference type="ChEBI" id="CHEBI:30031"/>
        <dbReference type="ChEBI" id="CHEBI:57540"/>
        <dbReference type="ChEBI" id="CHEBI:57706"/>
        <dbReference type="ChEBI" id="CHEBI:57945"/>
        <dbReference type="EC" id="1.2.1.24"/>
    </reaction>
</comment>
<dbReference type="InterPro" id="IPR015590">
    <property type="entry name" value="Aldehyde_DH_dom"/>
</dbReference>
<feature type="domain" description="Aldehyde dehydrogenase" evidence="8">
    <location>
        <begin position="79"/>
        <end position="542"/>
    </location>
</feature>
<dbReference type="AlphaFoldDB" id="A0A7M7MWZ5"/>
<accession>A0A7M7MWZ5</accession>
<dbReference type="InterPro" id="IPR016161">
    <property type="entry name" value="Ald_DH/histidinol_DH"/>
</dbReference>
<comment type="subcellular location">
    <subcellularLocation>
        <location evidence="7">Mitochondrion</location>
    </subcellularLocation>
</comment>
<dbReference type="Pfam" id="PF00171">
    <property type="entry name" value="Aldedh"/>
    <property type="match status" value="1"/>
</dbReference>
<feature type="active site" evidence="5">
    <location>
        <position position="319"/>
    </location>
</feature>
<keyword evidence="4 6" id="KW-0560">Oxidoreductase</keyword>
<evidence type="ECO:0000256" key="7">
    <source>
        <dbReference type="RuleBase" id="RU365091"/>
    </source>
</evidence>
<comment type="subunit">
    <text evidence="7">Homotetramer.</text>
</comment>
<evidence type="ECO:0000256" key="1">
    <source>
        <dbReference type="ARBA" id="ARBA00003743"/>
    </source>
</evidence>
<evidence type="ECO:0000313" key="9">
    <source>
        <dbReference type="EnsemblMetazoa" id="XP_030827901"/>
    </source>
</evidence>